<accession>A0A2C9CKA1</accession>
<dbReference type="InterPro" id="IPR004358">
    <property type="entry name" value="Sig_transdc_His_kin-like_C"/>
</dbReference>
<dbReference type="Gene3D" id="3.30.450.20">
    <property type="entry name" value="PAS domain"/>
    <property type="match status" value="3"/>
</dbReference>
<dbReference type="InterPro" id="IPR000014">
    <property type="entry name" value="PAS"/>
</dbReference>
<evidence type="ECO:0000256" key="5">
    <source>
        <dbReference type="ARBA" id="ARBA00022679"/>
    </source>
</evidence>
<evidence type="ECO:0000256" key="3">
    <source>
        <dbReference type="ARBA" id="ARBA00012438"/>
    </source>
</evidence>
<keyword evidence="17" id="KW-1185">Reference proteome</keyword>
<dbReference type="Proteomes" id="UP000221734">
    <property type="component" value="Chromosome Kuenenia_stuttgartiensis_MBR1"/>
</dbReference>
<keyword evidence="6" id="KW-0547">Nucleotide-binding</keyword>
<evidence type="ECO:0000256" key="10">
    <source>
        <dbReference type="SAM" id="Coils"/>
    </source>
</evidence>
<dbReference type="PANTHER" id="PTHR43065:SF10">
    <property type="entry name" value="PEROXIDE STRESS-ACTIVATED HISTIDINE KINASE MAK3"/>
    <property type="match status" value="1"/>
</dbReference>
<dbReference type="SMART" id="SM00065">
    <property type="entry name" value="GAF"/>
    <property type="match status" value="1"/>
</dbReference>
<dbReference type="InterPro" id="IPR035965">
    <property type="entry name" value="PAS-like_dom_sf"/>
</dbReference>
<dbReference type="InterPro" id="IPR003660">
    <property type="entry name" value="HAMP_dom"/>
</dbReference>
<keyword evidence="8" id="KW-0067">ATP-binding</keyword>
<dbReference type="Gene3D" id="3.30.450.40">
    <property type="match status" value="1"/>
</dbReference>
<dbReference type="PROSITE" id="PS50885">
    <property type="entry name" value="HAMP"/>
    <property type="match status" value="1"/>
</dbReference>
<dbReference type="PROSITE" id="PS50109">
    <property type="entry name" value="HIS_KIN"/>
    <property type="match status" value="1"/>
</dbReference>
<evidence type="ECO:0000256" key="8">
    <source>
        <dbReference type="ARBA" id="ARBA00022840"/>
    </source>
</evidence>
<keyword evidence="10" id="KW-0175">Coiled coil</keyword>
<dbReference type="InterPro" id="IPR003018">
    <property type="entry name" value="GAF"/>
</dbReference>
<dbReference type="CDD" id="cd06225">
    <property type="entry name" value="HAMP"/>
    <property type="match status" value="1"/>
</dbReference>
<dbReference type="PANTHER" id="PTHR43065">
    <property type="entry name" value="SENSOR HISTIDINE KINASE"/>
    <property type="match status" value="1"/>
</dbReference>
<reference evidence="17" key="1">
    <citation type="submission" date="2017-10" db="EMBL/GenBank/DDBJ databases">
        <authorList>
            <person name="Frank J."/>
        </authorList>
    </citation>
    <scope>NUCLEOTIDE SEQUENCE [LARGE SCALE GENOMIC DNA]</scope>
</reference>
<evidence type="ECO:0000259" key="13">
    <source>
        <dbReference type="PROSITE" id="PS50112"/>
    </source>
</evidence>
<keyword evidence="11" id="KW-1133">Transmembrane helix</keyword>
<dbReference type="SUPFAM" id="SSF158472">
    <property type="entry name" value="HAMP domain-like"/>
    <property type="match status" value="1"/>
</dbReference>
<dbReference type="InterPro" id="IPR005467">
    <property type="entry name" value="His_kinase_dom"/>
</dbReference>
<evidence type="ECO:0000259" key="15">
    <source>
        <dbReference type="PROSITE" id="PS50885"/>
    </source>
</evidence>
<dbReference type="InterPro" id="IPR036890">
    <property type="entry name" value="HATPase_C_sf"/>
</dbReference>
<dbReference type="OrthoDB" id="9815750at2"/>
<dbReference type="Pfam" id="PF02518">
    <property type="entry name" value="HATPase_c"/>
    <property type="match status" value="1"/>
</dbReference>
<dbReference type="InterPro" id="IPR003594">
    <property type="entry name" value="HATPase_dom"/>
</dbReference>
<feature type="transmembrane region" description="Helical" evidence="11">
    <location>
        <begin position="6"/>
        <end position="27"/>
    </location>
</feature>
<keyword evidence="11" id="KW-0812">Transmembrane</keyword>
<evidence type="ECO:0000256" key="1">
    <source>
        <dbReference type="ARBA" id="ARBA00000085"/>
    </source>
</evidence>
<evidence type="ECO:0000259" key="12">
    <source>
        <dbReference type="PROSITE" id="PS50109"/>
    </source>
</evidence>
<evidence type="ECO:0000256" key="4">
    <source>
        <dbReference type="ARBA" id="ARBA00022553"/>
    </source>
</evidence>
<evidence type="ECO:0000256" key="7">
    <source>
        <dbReference type="ARBA" id="ARBA00022777"/>
    </source>
</evidence>
<evidence type="ECO:0000313" key="17">
    <source>
        <dbReference type="Proteomes" id="UP000221734"/>
    </source>
</evidence>
<dbReference type="GO" id="GO:0000155">
    <property type="term" value="F:phosphorelay sensor kinase activity"/>
    <property type="evidence" value="ECO:0007669"/>
    <property type="project" value="InterPro"/>
</dbReference>
<dbReference type="InterPro" id="IPR003661">
    <property type="entry name" value="HisK_dim/P_dom"/>
</dbReference>
<evidence type="ECO:0000256" key="9">
    <source>
        <dbReference type="ARBA" id="ARBA00023012"/>
    </source>
</evidence>
<dbReference type="KEGG" id="kst:KSMBR1_3721"/>
<keyword evidence="11" id="KW-0472">Membrane</keyword>
<dbReference type="InterPro" id="IPR029016">
    <property type="entry name" value="GAF-like_dom_sf"/>
</dbReference>
<dbReference type="GO" id="GO:0005524">
    <property type="term" value="F:ATP binding"/>
    <property type="evidence" value="ECO:0007669"/>
    <property type="project" value="UniProtKB-KW"/>
</dbReference>
<feature type="domain" description="Histidine kinase" evidence="12">
    <location>
        <begin position="853"/>
        <end position="1061"/>
    </location>
</feature>
<protein>
    <recommendedName>
        <fullName evidence="3">histidine kinase</fullName>
        <ecNumber evidence="3">2.7.13.3</ecNumber>
    </recommendedName>
</protein>
<dbReference type="SMART" id="SM00086">
    <property type="entry name" value="PAC"/>
    <property type="match status" value="3"/>
</dbReference>
<gene>
    <name evidence="16" type="ORF">KSMBR1_3721</name>
</gene>
<dbReference type="Pfam" id="PF11845">
    <property type="entry name" value="Tll0287-like"/>
    <property type="match status" value="1"/>
</dbReference>
<dbReference type="EMBL" id="LT934425">
    <property type="protein sequence ID" value="SOH06194.1"/>
    <property type="molecule type" value="Genomic_DNA"/>
</dbReference>
<organism evidence="16 17">
    <name type="scientific">Kuenenia stuttgartiensis</name>
    <dbReference type="NCBI Taxonomy" id="174633"/>
    <lineage>
        <taxon>Bacteria</taxon>
        <taxon>Pseudomonadati</taxon>
        <taxon>Planctomycetota</taxon>
        <taxon>Candidatus Brocadiia</taxon>
        <taxon>Candidatus Brocadiales</taxon>
        <taxon>Candidatus Brocadiaceae</taxon>
        <taxon>Candidatus Kuenenia</taxon>
    </lineage>
</organism>
<dbReference type="SMART" id="SM00387">
    <property type="entry name" value="HATPase_c"/>
    <property type="match status" value="1"/>
</dbReference>
<dbReference type="InterPro" id="IPR000700">
    <property type="entry name" value="PAS-assoc_C"/>
</dbReference>
<feature type="domain" description="PAS" evidence="13">
    <location>
        <begin position="281"/>
        <end position="327"/>
    </location>
</feature>
<dbReference type="Pfam" id="PF13426">
    <property type="entry name" value="PAS_9"/>
    <property type="match status" value="3"/>
</dbReference>
<dbReference type="Pfam" id="PF00512">
    <property type="entry name" value="HisKA"/>
    <property type="match status" value="1"/>
</dbReference>
<dbReference type="PROSITE" id="PS50113">
    <property type="entry name" value="PAC"/>
    <property type="match status" value="3"/>
</dbReference>
<dbReference type="SUPFAM" id="SSF47384">
    <property type="entry name" value="Homodimeric domain of signal transducing histidine kinase"/>
    <property type="match status" value="1"/>
</dbReference>
<dbReference type="EC" id="2.7.13.3" evidence="3"/>
<evidence type="ECO:0000313" key="16">
    <source>
        <dbReference type="EMBL" id="SOH06194.1"/>
    </source>
</evidence>
<feature type="domain" description="PAC" evidence="14">
    <location>
        <begin position="500"/>
        <end position="552"/>
    </location>
</feature>
<keyword evidence="4" id="KW-0597">Phosphoprotein</keyword>
<keyword evidence="5" id="KW-0808">Transferase</keyword>
<name>A0A2C9CKA1_KUEST</name>
<dbReference type="SMART" id="SM00304">
    <property type="entry name" value="HAMP"/>
    <property type="match status" value="1"/>
</dbReference>
<dbReference type="InterPro" id="IPR036097">
    <property type="entry name" value="HisK_dim/P_sf"/>
</dbReference>
<dbReference type="Gene3D" id="6.10.340.10">
    <property type="match status" value="1"/>
</dbReference>
<dbReference type="RefSeq" id="WP_099326669.1">
    <property type="nucleotide sequence ID" value="NZ_LT934425.1"/>
</dbReference>
<evidence type="ECO:0000259" key="14">
    <source>
        <dbReference type="PROSITE" id="PS50113"/>
    </source>
</evidence>
<keyword evidence="7" id="KW-0418">Kinase</keyword>
<dbReference type="InterPro" id="IPR001610">
    <property type="entry name" value="PAC"/>
</dbReference>
<feature type="coiled-coil region" evidence="10">
    <location>
        <begin position="408"/>
        <end position="438"/>
    </location>
</feature>
<dbReference type="Pfam" id="PF00672">
    <property type="entry name" value="HAMP"/>
    <property type="match status" value="1"/>
</dbReference>
<evidence type="ECO:0000256" key="2">
    <source>
        <dbReference type="ARBA" id="ARBA00004370"/>
    </source>
</evidence>
<dbReference type="InterPro" id="IPR021796">
    <property type="entry name" value="Tll0287-like_dom"/>
</dbReference>
<proteinExistence type="predicted"/>
<dbReference type="Pfam" id="PF13185">
    <property type="entry name" value="GAF_2"/>
    <property type="match status" value="1"/>
</dbReference>
<dbReference type="CDD" id="cd00082">
    <property type="entry name" value="HisKA"/>
    <property type="match status" value="1"/>
</dbReference>
<evidence type="ECO:0000256" key="6">
    <source>
        <dbReference type="ARBA" id="ARBA00022741"/>
    </source>
</evidence>
<feature type="domain" description="PAS" evidence="13">
    <location>
        <begin position="715"/>
        <end position="785"/>
    </location>
</feature>
<dbReference type="SMART" id="SM00388">
    <property type="entry name" value="HisKA"/>
    <property type="match status" value="1"/>
</dbReference>
<dbReference type="NCBIfam" id="TIGR00229">
    <property type="entry name" value="sensory_box"/>
    <property type="match status" value="2"/>
</dbReference>
<dbReference type="PRINTS" id="PR00344">
    <property type="entry name" value="BCTRLSENSOR"/>
</dbReference>
<feature type="domain" description="PAC" evidence="14">
    <location>
        <begin position="788"/>
        <end position="840"/>
    </location>
</feature>
<keyword evidence="9" id="KW-0902">Two-component regulatory system</keyword>
<dbReference type="CDD" id="cd00130">
    <property type="entry name" value="PAS"/>
    <property type="match status" value="2"/>
</dbReference>
<dbReference type="PROSITE" id="PS50112">
    <property type="entry name" value="PAS"/>
    <property type="match status" value="2"/>
</dbReference>
<evidence type="ECO:0000256" key="11">
    <source>
        <dbReference type="SAM" id="Phobius"/>
    </source>
</evidence>
<feature type="transmembrane region" description="Helical" evidence="11">
    <location>
        <begin position="204"/>
        <end position="225"/>
    </location>
</feature>
<comment type="catalytic activity">
    <reaction evidence="1">
        <text>ATP + protein L-histidine = ADP + protein N-phospho-L-histidine.</text>
        <dbReference type="EC" id="2.7.13.3"/>
    </reaction>
</comment>
<dbReference type="AlphaFoldDB" id="A0A2C9CKA1"/>
<dbReference type="SMART" id="SM00091">
    <property type="entry name" value="PAS"/>
    <property type="match status" value="2"/>
</dbReference>
<dbReference type="SUPFAM" id="SSF55781">
    <property type="entry name" value="GAF domain-like"/>
    <property type="match status" value="1"/>
</dbReference>
<dbReference type="SUPFAM" id="SSF55874">
    <property type="entry name" value="ATPase domain of HSP90 chaperone/DNA topoisomerase II/histidine kinase"/>
    <property type="match status" value="1"/>
</dbReference>
<feature type="domain" description="PAC" evidence="14">
    <location>
        <begin position="354"/>
        <end position="406"/>
    </location>
</feature>
<dbReference type="SUPFAM" id="SSF55785">
    <property type="entry name" value="PYP-like sensor domain (PAS domain)"/>
    <property type="match status" value="3"/>
</dbReference>
<dbReference type="Gene3D" id="1.10.287.130">
    <property type="match status" value="1"/>
</dbReference>
<feature type="domain" description="HAMP" evidence="15">
    <location>
        <begin position="228"/>
        <end position="280"/>
    </location>
</feature>
<dbReference type="GO" id="GO:0016020">
    <property type="term" value="C:membrane"/>
    <property type="evidence" value="ECO:0007669"/>
    <property type="project" value="UniProtKB-SubCell"/>
</dbReference>
<sequence>MKLGAKYILSISLFVPLVLGVSFTLIIKRQDYLLEDEIKKHANILVKQIEMIHSRLAEAQNSFNTGRAGSNTVFIHLHPSEICAEFSNTINENRPYTVRLIALKHINTDNHPDDLEEAVLKNMEEQKPHDAYCGESFGINNEKIFRYIAPLYMKKSCLGCHGGHAGKTTIPGHENEAYKEGNLWGAISVIAPLRLIHASVKSNIIILICIALVSVAAIVFITYLLTKRLITSPISKISRVMAAIADGDLDKRIHLSSGGEIGMLATSINKMTEDMQKTTVSKAYVENLIESMIDTLVVVDQHGRIKTVNKSMLDLLGYEEKELIGNNIDMILRDKDNPIANRSWSDLWKEDVLKDYDIMYHTHKGEDIPVNFCGRIMRNSDGEVINVVGVARDMRHTKKLINELSDFREATLYMLNDLEKARAELEREEKKLDMIVTGIGAYLCLIDREMKITWGNKPFVEQFGMVYGFKNDACNKIFGCGNASTEDCTAKRVFMSGKREEIKKLVIGRDNEKKYYHFIGSPIKDVQGNITHVLELVQDITKMWEMEHQKEIIYNINKIVSSDLMSDMLFRSISNELKRVMEFDRVSIALIDEKKQNVEVAAMDKSYDYTAISENDWLRKEGSLLEQVTFTGRPFIVRDTSKSAFEPDRLLLKEGIMSRLSFPLEYKGNIIGTINFGSSKKNSFSEKHFTLLKQIAIQLAIAMENARLFKKTRESEKRYKDLYDNAPDIYITNDENGIIINCNKTGAEILGYKKEELIGRHIFDFQTKKNREVMKKLLPKRLSGQLVKGPELQLIKKDGCIIDVSLNDNHICDDNGRITAIRSVYRDITAEKSLESQLLEAEKLASTGRVVSSVAHEINNPLEGIINYLQLLLERMGEKDEKRKYVELVMDGIYRIAGIVRSLLDSNLHIMEEKGDHNINYHIQNVVNLLQKKLSQSKITVKQTIDKNIPCIRCHSNQLEQVFTNLILNSLDAMPNGGTINITAQAKNNQLQIEFADNGCGIREKDLPNIFEPFFSTKKGTGTGLGLWICYNIITEHAGKIGIKSTLNEGTTFQILLPILKTDA</sequence>
<comment type="subcellular location">
    <subcellularLocation>
        <location evidence="2">Membrane</location>
    </subcellularLocation>
</comment>
<dbReference type="Gene3D" id="3.30.565.10">
    <property type="entry name" value="Histidine kinase-like ATPase, C-terminal domain"/>
    <property type="match status" value="1"/>
</dbReference>